<evidence type="ECO:0000259" key="6">
    <source>
        <dbReference type="Pfam" id="PF00155"/>
    </source>
</evidence>
<dbReference type="InterPro" id="IPR004839">
    <property type="entry name" value="Aminotransferase_I/II_large"/>
</dbReference>
<dbReference type="GO" id="GO:0006520">
    <property type="term" value="P:amino acid metabolic process"/>
    <property type="evidence" value="ECO:0007669"/>
    <property type="project" value="InterPro"/>
</dbReference>
<evidence type="ECO:0000256" key="3">
    <source>
        <dbReference type="ARBA" id="ARBA00022576"/>
    </source>
</evidence>
<dbReference type="InterPro" id="IPR050596">
    <property type="entry name" value="AspAT/PAT-like"/>
</dbReference>
<dbReference type="NCBIfam" id="NF004621">
    <property type="entry name" value="PRK05957.1"/>
    <property type="match status" value="1"/>
</dbReference>
<evidence type="ECO:0000256" key="4">
    <source>
        <dbReference type="ARBA" id="ARBA00022679"/>
    </source>
</evidence>
<gene>
    <name evidence="7" type="primary">K10907</name>
    <name evidence="7" type="ORF">AMST5_04258</name>
</gene>
<dbReference type="EMBL" id="OY288114">
    <property type="protein sequence ID" value="CAJ0892892.1"/>
    <property type="molecule type" value="Genomic_DNA"/>
</dbReference>
<proteinExistence type="inferred from homology"/>
<dbReference type="AlphaFoldDB" id="A0AA48M7T8"/>
<dbReference type="Gene3D" id="3.90.1150.10">
    <property type="entry name" value="Aspartate Aminotransferase, domain 1"/>
    <property type="match status" value="1"/>
</dbReference>
<dbReference type="InterPro" id="IPR015421">
    <property type="entry name" value="PyrdxlP-dep_Trfase_major"/>
</dbReference>
<evidence type="ECO:0000256" key="5">
    <source>
        <dbReference type="ARBA" id="ARBA00022898"/>
    </source>
</evidence>
<dbReference type="InterPro" id="IPR015424">
    <property type="entry name" value="PyrdxlP-dep_Trfase"/>
</dbReference>
<dbReference type="SUPFAM" id="SSF53383">
    <property type="entry name" value="PLP-dependent transferases"/>
    <property type="match status" value="1"/>
</dbReference>
<keyword evidence="5" id="KW-0663">Pyridoxal phosphate</keyword>
<accession>A0AA48M7T8</accession>
<protein>
    <submittedName>
        <fullName evidence="7">Aminotransferase</fullName>
    </submittedName>
</protein>
<evidence type="ECO:0000256" key="2">
    <source>
        <dbReference type="ARBA" id="ARBA00007441"/>
    </source>
</evidence>
<name>A0AA48M7T8_9ZZZZ</name>
<dbReference type="InterPro" id="IPR015422">
    <property type="entry name" value="PyrdxlP-dep_Trfase_small"/>
</dbReference>
<dbReference type="CDD" id="cd00609">
    <property type="entry name" value="AAT_like"/>
    <property type="match status" value="1"/>
</dbReference>
<keyword evidence="4" id="KW-0808">Transferase</keyword>
<organism evidence="7">
    <name type="scientific">freshwater sediment metagenome</name>
    <dbReference type="NCBI Taxonomy" id="556182"/>
    <lineage>
        <taxon>unclassified sequences</taxon>
        <taxon>metagenomes</taxon>
        <taxon>ecological metagenomes</taxon>
    </lineage>
</organism>
<dbReference type="Pfam" id="PF00155">
    <property type="entry name" value="Aminotran_1_2"/>
    <property type="match status" value="1"/>
</dbReference>
<dbReference type="PANTHER" id="PTHR46383:SF5">
    <property type="entry name" value="AMINOTRANSFERASE CLASS I_CLASSII DOMAIN-CONTAINING PROTEIN"/>
    <property type="match status" value="1"/>
</dbReference>
<sequence>MPDSRRLQAVQTPIIPVIAELIRSNAGTISLGQGVVNYGPPAAASAQIERFLATPENHKYQATSGLPELVEALTRKLSTENGFEVGAGHGNRLMVTAGGNQAFLNAALAILDPGDEVILPVPYYFNHEMAIVMANARPVLVPTDKNYQLDVDAIRAAITPRTRAILTVSPNNPSGAVYSEAALRGVNALCAQHGLFHISDEAYEYFTYDDARHFSPASIPGASAHTISLYSMSKAYGFASWRIGWMVFPQTIEAAMRKIQDTVIICPPVVSQYAAIGALEAGRAFVKGKVEKLARTRQLVKSDLQFLQQEGLADVPAATGALYFLLRLKSSLAPLDYAKRLIEEHRVAVIPGDAFGLTQGCHLRVAYGALQAETAAEGVGRLVRGVRALAS</sequence>
<reference evidence="7" key="1">
    <citation type="submission" date="2023-07" db="EMBL/GenBank/DDBJ databases">
        <authorList>
            <person name="Pelsma A.J. K."/>
        </authorList>
    </citation>
    <scope>NUCLEOTIDE SEQUENCE</scope>
</reference>
<dbReference type="PANTHER" id="PTHR46383">
    <property type="entry name" value="ASPARTATE AMINOTRANSFERASE"/>
    <property type="match status" value="1"/>
</dbReference>
<evidence type="ECO:0000256" key="1">
    <source>
        <dbReference type="ARBA" id="ARBA00001933"/>
    </source>
</evidence>
<comment type="cofactor">
    <cofactor evidence="1">
        <name>pyridoxal 5'-phosphate</name>
        <dbReference type="ChEBI" id="CHEBI:597326"/>
    </cofactor>
</comment>
<dbReference type="GO" id="GO:0008483">
    <property type="term" value="F:transaminase activity"/>
    <property type="evidence" value="ECO:0007669"/>
    <property type="project" value="UniProtKB-KW"/>
</dbReference>
<dbReference type="GO" id="GO:0030170">
    <property type="term" value="F:pyridoxal phosphate binding"/>
    <property type="evidence" value="ECO:0007669"/>
    <property type="project" value="InterPro"/>
</dbReference>
<keyword evidence="3 7" id="KW-0032">Aminotransferase</keyword>
<dbReference type="Gene3D" id="3.40.640.10">
    <property type="entry name" value="Type I PLP-dependent aspartate aminotransferase-like (Major domain)"/>
    <property type="match status" value="1"/>
</dbReference>
<feature type="domain" description="Aminotransferase class I/classII large" evidence="6">
    <location>
        <begin position="29"/>
        <end position="381"/>
    </location>
</feature>
<comment type="similarity">
    <text evidence="2">Belongs to the class-I pyridoxal-phosphate-dependent aminotransferase family.</text>
</comment>
<evidence type="ECO:0000313" key="7">
    <source>
        <dbReference type="EMBL" id="CAJ0892892.1"/>
    </source>
</evidence>